<feature type="compositionally biased region" description="Basic and acidic residues" evidence="1">
    <location>
        <begin position="42"/>
        <end position="53"/>
    </location>
</feature>
<accession>A0AAW4WDD5</accession>
<evidence type="ECO:0000256" key="1">
    <source>
        <dbReference type="SAM" id="MobiDB-lite"/>
    </source>
</evidence>
<dbReference type="EMBL" id="JAJEQW010000012">
    <property type="protein sequence ID" value="MCC2242793.1"/>
    <property type="molecule type" value="Genomic_DNA"/>
</dbReference>
<protein>
    <submittedName>
        <fullName evidence="2">Uncharacterized protein</fullName>
    </submittedName>
</protein>
<reference evidence="2" key="1">
    <citation type="submission" date="2021-10" db="EMBL/GenBank/DDBJ databases">
        <title>Anaerobic single-cell dispensing facilitates the cultivation of human gut bacteria.</title>
        <authorList>
            <person name="Afrizal A."/>
        </authorList>
    </citation>
    <scope>NUCLEOTIDE SEQUENCE</scope>
    <source>
        <strain evidence="2">CLA-AA-H204</strain>
    </source>
</reference>
<dbReference type="RefSeq" id="WP_158552118.1">
    <property type="nucleotide sequence ID" value="NZ_JAJEQW010000012.1"/>
</dbReference>
<proteinExistence type="predicted"/>
<feature type="region of interest" description="Disordered" evidence="1">
    <location>
        <begin position="33"/>
        <end position="53"/>
    </location>
</feature>
<name>A0AAW4WDD5_9FIRM</name>
<gene>
    <name evidence="2" type="ORF">LKD47_10835</name>
</gene>
<dbReference type="AlphaFoldDB" id="A0AAW4WDD5"/>
<evidence type="ECO:0000313" key="3">
    <source>
        <dbReference type="Proteomes" id="UP001198893"/>
    </source>
</evidence>
<comment type="caution">
    <text evidence="2">The sequence shown here is derived from an EMBL/GenBank/DDBJ whole genome shotgun (WGS) entry which is preliminary data.</text>
</comment>
<dbReference type="Proteomes" id="UP001198893">
    <property type="component" value="Unassembled WGS sequence"/>
</dbReference>
<sequence length="53" mass="5852">MDVNLRRLPQNIDCISKFLESLADIMLVSVADGQSEVSGQSNRKDKTAESKNV</sequence>
<organism evidence="2 3">
    <name type="scientific">Roseburia amylophila</name>
    <dbReference type="NCBI Taxonomy" id="2981794"/>
    <lineage>
        <taxon>Bacteria</taxon>
        <taxon>Bacillati</taxon>
        <taxon>Bacillota</taxon>
        <taxon>Clostridia</taxon>
        <taxon>Lachnospirales</taxon>
        <taxon>Lachnospiraceae</taxon>
        <taxon>Roseburia</taxon>
    </lineage>
</organism>
<evidence type="ECO:0000313" key="2">
    <source>
        <dbReference type="EMBL" id="MCC2242793.1"/>
    </source>
</evidence>